<dbReference type="AlphaFoldDB" id="A0A395NZ21"/>
<dbReference type="InterPro" id="IPR036291">
    <property type="entry name" value="NAD(P)-bd_dom_sf"/>
</dbReference>
<dbReference type="PRINTS" id="PR00081">
    <property type="entry name" value="GDHRDH"/>
</dbReference>
<dbReference type="EMBL" id="PXOA01000058">
    <property type="protein sequence ID" value="RFU81263.1"/>
    <property type="molecule type" value="Genomic_DNA"/>
</dbReference>
<organism evidence="1 2">
    <name type="scientific">Trichoderma arundinaceum</name>
    <dbReference type="NCBI Taxonomy" id="490622"/>
    <lineage>
        <taxon>Eukaryota</taxon>
        <taxon>Fungi</taxon>
        <taxon>Dikarya</taxon>
        <taxon>Ascomycota</taxon>
        <taxon>Pezizomycotina</taxon>
        <taxon>Sordariomycetes</taxon>
        <taxon>Hypocreomycetidae</taxon>
        <taxon>Hypocreales</taxon>
        <taxon>Hypocreaceae</taxon>
        <taxon>Trichoderma</taxon>
    </lineage>
</organism>
<gene>
    <name evidence="1" type="ORF">TARUN_918</name>
</gene>
<comment type="caution">
    <text evidence="1">The sequence shown here is derived from an EMBL/GenBank/DDBJ whole genome shotgun (WGS) entry which is preliminary data.</text>
</comment>
<dbReference type="SUPFAM" id="SSF51735">
    <property type="entry name" value="NAD(P)-binding Rossmann-fold domains"/>
    <property type="match status" value="1"/>
</dbReference>
<dbReference type="PANTHER" id="PTHR45458">
    <property type="entry name" value="SHORT-CHAIN DEHYDROGENASE/REDUCTASE SDR"/>
    <property type="match status" value="1"/>
</dbReference>
<proteinExistence type="predicted"/>
<dbReference type="Gene3D" id="3.40.50.720">
    <property type="entry name" value="NAD(P)-binding Rossmann-like Domain"/>
    <property type="match status" value="1"/>
</dbReference>
<name>A0A395NZ21_TRIAR</name>
<evidence type="ECO:0000313" key="2">
    <source>
        <dbReference type="Proteomes" id="UP000266272"/>
    </source>
</evidence>
<dbReference type="GO" id="GO:0016616">
    <property type="term" value="F:oxidoreductase activity, acting on the CH-OH group of donors, NAD or NADP as acceptor"/>
    <property type="evidence" value="ECO:0007669"/>
    <property type="project" value="TreeGrafter"/>
</dbReference>
<dbReference type="Pfam" id="PF00106">
    <property type="entry name" value="adh_short"/>
    <property type="match status" value="1"/>
</dbReference>
<dbReference type="Proteomes" id="UP000266272">
    <property type="component" value="Unassembled WGS sequence"/>
</dbReference>
<protein>
    <recommendedName>
        <fullName evidence="3">NAD(P)-binding protein</fullName>
    </recommendedName>
</protein>
<accession>A0A395NZ21</accession>
<dbReference type="CDD" id="cd05325">
    <property type="entry name" value="carb_red_sniffer_like_SDR_c"/>
    <property type="match status" value="1"/>
</dbReference>
<evidence type="ECO:0000313" key="1">
    <source>
        <dbReference type="EMBL" id="RFU81263.1"/>
    </source>
</evidence>
<dbReference type="OrthoDB" id="5296at2759"/>
<keyword evidence="2" id="KW-1185">Reference proteome</keyword>
<dbReference type="InterPro" id="IPR002347">
    <property type="entry name" value="SDR_fam"/>
</dbReference>
<reference evidence="1 2" key="1">
    <citation type="journal article" date="2018" name="PLoS Pathog.">
        <title>Evolution of structural diversity of trichothecenes, a family of toxins produced by plant pathogenic and entomopathogenic fungi.</title>
        <authorList>
            <person name="Proctor R.H."/>
            <person name="McCormick S.P."/>
            <person name="Kim H.S."/>
            <person name="Cardoza R.E."/>
            <person name="Stanley A.M."/>
            <person name="Lindo L."/>
            <person name="Kelly A."/>
            <person name="Brown D.W."/>
            <person name="Lee T."/>
            <person name="Vaughan M.M."/>
            <person name="Alexander N.J."/>
            <person name="Busman M."/>
            <person name="Gutierrez S."/>
        </authorList>
    </citation>
    <scope>NUCLEOTIDE SEQUENCE [LARGE SCALE GENOMIC DNA]</scope>
    <source>
        <strain evidence="1 2">IBT 40837</strain>
    </source>
</reference>
<evidence type="ECO:0008006" key="3">
    <source>
        <dbReference type="Google" id="ProtNLM"/>
    </source>
</evidence>
<dbReference type="InterPro" id="IPR052184">
    <property type="entry name" value="SDR_enzymes"/>
</dbReference>
<dbReference type="PANTHER" id="PTHR45458:SF3">
    <property type="entry name" value="CHAIN DEHYDROGENASE (ATSC), PUTATIVE-RELATED"/>
    <property type="match status" value="1"/>
</dbReference>
<sequence>MSSWAIVGATRGIGFEYVNQLSADSQNTVFALIRSQKTAGPLNELAASRKNIHILETDISNPETLKDTAEQIGKVTGGKLDVLIHNAFFHGTAAELTPSAFHGKEAELESDLIEPLKVNVLHVIYTINAFLPLIRKGAQKKIIYISSASGDIEVTRISELSNTVGYSVSKAAGGIVMAKYAAELKGEGIVTLSLSPGWVETDAAKAMLSSPEIFKAILSALQKLDPNVKGMISPEESVEAMLSVIKDLDGNNSGKFLSHRGNLNWF</sequence>